<dbReference type="UniPathway" id="UPA00143"/>
<keyword evidence="8" id="KW-0539">Nucleus</keyword>
<feature type="domain" description="U-box" evidence="10">
    <location>
        <begin position="199"/>
        <end position="270"/>
    </location>
</feature>
<evidence type="ECO:0000256" key="7">
    <source>
        <dbReference type="ARBA" id="ARBA00022786"/>
    </source>
</evidence>
<gene>
    <name evidence="11" type="ORF">NAES01612_LOCUS11795</name>
</gene>
<protein>
    <recommendedName>
        <fullName evidence="10">U-box domain-containing protein</fullName>
    </recommendedName>
</protein>
<name>A0A7S4KV60_9EUKA</name>
<accession>A0A7S4KV60</accession>
<comment type="pathway">
    <text evidence="3">Protein modification; protein ubiquitination.</text>
</comment>
<dbReference type="InterPro" id="IPR045132">
    <property type="entry name" value="UBE4"/>
</dbReference>
<organism evidence="11">
    <name type="scientific">Paramoeba aestuarina</name>
    <dbReference type="NCBI Taxonomy" id="180227"/>
    <lineage>
        <taxon>Eukaryota</taxon>
        <taxon>Amoebozoa</taxon>
        <taxon>Discosea</taxon>
        <taxon>Flabellinia</taxon>
        <taxon>Dactylopodida</taxon>
        <taxon>Paramoebidae</taxon>
        <taxon>Paramoeba</taxon>
    </lineage>
</organism>
<evidence type="ECO:0000256" key="3">
    <source>
        <dbReference type="ARBA" id="ARBA00004906"/>
    </source>
</evidence>
<dbReference type="GO" id="GO:0036503">
    <property type="term" value="P:ERAD pathway"/>
    <property type="evidence" value="ECO:0007669"/>
    <property type="project" value="InterPro"/>
</dbReference>
<dbReference type="GO" id="GO:0005737">
    <property type="term" value="C:cytoplasm"/>
    <property type="evidence" value="ECO:0007669"/>
    <property type="project" value="UniProtKB-SubCell"/>
</dbReference>
<dbReference type="SMART" id="SM00504">
    <property type="entry name" value="Ubox"/>
    <property type="match status" value="1"/>
</dbReference>
<dbReference type="GO" id="GO:0000209">
    <property type="term" value="P:protein polyubiquitination"/>
    <property type="evidence" value="ECO:0007669"/>
    <property type="project" value="TreeGrafter"/>
</dbReference>
<evidence type="ECO:0000256" key="2">
    <source>
        <dbReference type="ARBA" id="ARBA00004496"/>
    </source>
</evidence>
<dbReference type="PANTHER" id="PTHR13931">
    <property type="entry name" value="UBIQUITINATION FACTOR E4"/>
    <property type="match status" value="1"/>
</dbReference>
<dbReference type="GO" id="GO:0006511">
    <property type="term" value="P:ubiquitin-dependent protein catabolic process"/>
    <property type="evidence" value="ECO:0007669"/>
    <property type="project" value="InterPro"/>
</dbReference>
<dbReference type="PANTHER" id="PTHR13931:SF2">
    <property type="entry name" value="UBIQUITIN CONJUGATION FACTOR E4 B"/>
    <property type="match status" value="1"/>
</dbReference>
<feature type="compositionally biased region" description="Polar residues" evidence="9">
    <location>
        <begin position="1"/>
        <end position="10"/>
    </location>
</feature>
<feature type="region of interest" description="Disordered" evidence="9">
    <location>
        <begin position="1"/>
        <end position="40"/>
    </location>
</feature>
<evidence type="ECO:0000256" key="6">
    <source>
        <dbReference type="ARBA" id="ARBA00022679"/>
    </source>
</evidence>
<feature type="compositionally biased region" description="Basic and acidic residues" evidence="9">
    <location>
        <begin position="31"/>
        <end position="40"/>
    </location>
</feature>
<comment type="similarity">
    <text evidence="4">Belongs to the ubiquitin conjugation factor E4 family.</text>
</comment>
<dbReference type="Pfam" id="PF04564">
    <property type="entry name" value="U-box"/>
    <property type="match status" value="1"/>
</dbReference>
<evidence type="ECO:0000256" key="8">
    <source>
        <dbReference type="ARBA" id="ARBA00023242"/>
    </source>
</evidence>
<keyword evidence="6" id="KW-0808">Transferase</keyword>
<evidence type="ECO:0000259" key="10">
    <source>
        <dbReference type="SMART" id="SM00504"/>
    </source>
</evidence>
<evidence type="ECO:0000256" key="9">
    <source>
        <dbReference type="SAM" id="MobiDB-lite"/>
    </source>
</evidence>
<dbReference type="SUPFAM" id="SSF57850">
    <property type="entry name" value="RING/U-box"/>
    <property type="match status" value="1"/>
</dbReference>
<sequence>MTLKSMNASFVQGGDGGDVESETQEENADEGQSRETSREGRIQSLQGHMAFANQVLVLLSTLCQEIPNSLLQGLVACQVAYALDYFLTQLAGPRMEGISSVPVEVLKEAGFDHRGIVEKLVRCYVGIASSGRRDAFTEAICTDGHYYSPESFRQIFRFLEAKAVCPDLLPKLKGFFSDIEKSFAERKRDDELFNDPPNEFVCQITYELLKEPLRLPGMDDCWVESQAILHHLLFDETNPFNRQVLTSSDLLKFNYQPENAAAAKTLVENIETWKEEKRKESTEKNS</sequence>
<dbReference type="Gene3D" id="3.30.40.10">
    <property type="entry name" value="Zinc/RING finger domain, C3HC4 (zinc finger)"/>
    <property type="match status" value="1"/>
</dbReference>
<dbReference type="GO" id="GO:0034450">
    <property type="term" value="F:ubiquitin-ubiquitin ligase activity"/>
    <property type="evidence" value="ECO:0007669"/>
    <property type="project" value="InterPro"/>
</dbReference>
<feature type="compositionally biased region" description="Acidic residues" evidence="9">
    <location>
        <begin position="17"/>
        <end position="29"/>
    </location>
</feature>
<dbReference type="GO" id="GO:0005634">
    <property type="term" value="C:nucleus"/>
    <property type="evidence" value="ECO:0007669"/>
    <property type="project" value="UniProtKB-SubCell"/>
</dbReference>
<keyword evidence="7" id="KW-0833">Ubl conjugation pathway</keyword>
<dbReference type="Pfam" id="PF10408">
    <property type="entry name" value="Ufd2P_core"/>
    <property type="match status" value="1"/>
</dbReference>
<evidence type="ECO:0000256" key="5">
    <source>
        <dbReference type="ARBA" id="ARBA00022490"/>
    </source>
</evidence>
<dbReference type="InterPro" id="IPR013083">
    <property type="entry name" value="Znf_RING/FYVE/PHD"/>
</dbReference>
<dbReference type="AlphaFoldDB" id="A0A7S4KV60"/>
<reference evidence="11" key="1">
    <citation type="submission" date="2021-01" db="EMBL/GenBank/DDBJ databases">
        <authorList>
            <person name="Corre E."/>
            <person name="Pelletier E."/>
            <person name="Niang G."/>
            <person name="Scheremetjew M."/>
            <person name="Finn R."/>
            <person name="Kale V."/>
            <person name="Holt S."/>
            <person name="Cochrane G."/>
            <person name="Meng A."/>
            <person name="Brown T."/>
            <person name="Cohen L."/>
        </authorList>
    </citation>
    <scope>NUCLEOTIDE SEQUENCE</scope>
    <source>
        <strain evidence="11">SoJaBio B1-5/56/2</strain>
    </source>
</reference>
<dbReference type="InterPro" id="IPR003613">
    <property type="entry name" value="Ubox_domain"/>
</dbReference>
<keyword evidence="5" id="KW-0963">Cytoplasm</keyword>
<proteinExistence type="inferred from homology"/>
<dbReference type="EMBL" id="HBKR01017873">
    <property type="protein sequence ID" value="CAE2306388.1"/>
    <property type="molecule type" value="Transcribed_RNA"/>
</dbReference>
<comment type="subcellular location">
    <subcellularLocation>
        <location evidence="2">Cytoplasm</location>
    </subcellularLocation>
    <subcellularLocation>
        <location evidence="1">Nucleus</location>
    </subcellularLocation>
</comment>
<evidence type="ECO:0000256" key="4">
    <source>
        <dbReference type="ARBA" id="ARBA00007434"/>
    </source>
</evidence>
<dbReference type="GO" id="GO:0000151">
    <property type="term" value="C:ubiquitin ligase complex"/>
    <property type="evidence" value="ECO:0007669"/>
    <property type="project" value="InterPro"/>
</dbReference>
<dbReference type="InterPro" id="IPR019474">
    <property type="entry name" value="Ub_conjug_fac_E4_core"/>
</dbReference>
<evidence type="ECO:0000256" key="1">
    <source>
        <dbReference type="ARBA" id="ARBA00004123"/>
    </source>
</evidence>
<evidence type="ECO:0000313" key="11">
    <source>
        <dbReference type="EMBL" id="CAE2306388.1"/>
    </source>
</evidence>